<dbReference type="SUPFAM" id="SSF57362">
    <property type="entry name" value="BPTI-like"/>
    <property type="match status" value="1"/>
</dbReference>
<dbReference type="Gene3D" id="4.10.410.10">
    <property type="entry name" value="Pancreatic trypsin inhibitor Kunitz domain"/>
    <property type="match status" value="1"/>
</dbReference>
<dbReference type="Proteomes" id="UP001321473">
    <property type="component" value="Unassembled WGS sequence"/>
</dbReference>
<keyword evidence="2" id="KW-1185">Reference proteome</keyword>
<reference evidence="1 2" key="1">
    <citation type="journal article" date="2023" name="Arcadia Sci">
        <title>De novo assembly of a long-read Amblyomma americanum tick genome.</title>
        <authorList>
            <person name="Chou S."/>
            <person name="Poskanzer K.E."/>
            <person name="Rollins M."/>
            <person name="Thuy-Boun P.S."/>
        </authorList>
    </citation>
    <scope>NUCLEOTIDE SEQUENCE [LARGE SCALE GENOMIC DNA]</scope>
    <source>
        <strain evidence="1">F_SG_1</strain>
        <tissue evidence="1">Salivary glands</tissue>
    </source>
</reference>
<proteinExistence type="predicted"/>
<dbReference type="AlphaFoldDB" id="A0AAQ4F2H3"/>
<evidence type="ECO:0000313" key="2">
    <source>
        <dbReference type="Proteomes" id="UP001321473"/>
    </source>
</evidence>
<name>A0AAQ4F2H3_AMBAM</name>
<comment type="caution">
    <text evidence="1">The sequence shown here is derived from an EMBL/GenBank/DDBJ whole genome shotgun (WGS) entry which is preliminary data.</text>
</comment>
<evidence type="ECO:0000313" key="1">
    <source>
        <dbReference type="EMBL" id="KAK8781350.1"/>
    </source>
</evidence>
<organism evidence="1 2">
    <name type="scientific">Amblyomma americanum</name>
    <name type="common">Lone star tick</name>
    <dbReference type="NCBI Taxonomy" id="6943"/>
    <lineage>
        <taxon>Eukaryota</taxon>
        <taxon>Metazoa</taxon>
        <taxon>Ecdysozoa</taxon>
        <taxon>Arthropoda</taxon>
        <taxon>Chelicerata</taxon>
        <taxon>Arachnida</taxon>
        <taxon>Acari</taxon>
        <taxon>Parasitiformes</taxon>
        <taxon>Ixodida</taxon>
        <taxon>Ixodoidea</taxon>
        <taxon>Ixodidae</taxon>
        <taxon>Amblyomminae</taxon>
        <taxon>Amblyomma</taxon>
    </lineage>
</organism>
<dbReference type="GO" id="GO:0004867">
    <property type="term" value="F:serine-type endopeptidase inhibitor activity"/>
    <property type="evidence" value="ECO:0007669"/>
    <property type="project" value="InterPro"/>
</dbReference>
<accession>A0AAQ4F2H3</accession>
<protein>
    <recommendedName>
        <fullName evidence="3">Pancreatic trypsin inhibitor</fullName>
    </recommendedName>
</protein>
<sequence>MYFRCLNNSDYERGEWVFVLRDHGQSGSCRRWQPDSVCARDSPAHFRKRQDCVRTCEARRDKRCLGLVTERLLKPCSDSPQDNPRRFWHYDRVLRACVRWAPAITCAYNAFRSSGQCKIACMLPRRRD</sequence>
<gene>
    <name evidence="1" type="ORF">V5799_017309</name>
</gene>
<dbReference type="InterPro" id="IPR036880">
    <property type="entry name" value="Kunitz_BPTI_sf"/>
</dbReference>
<dbReference type="EMBL" id="JARKHS020007747">
    <property type="protein sequence ID" value="KAK8781350.1"/>
    <property type="molecule type" value="Genomic_DNA"/>
</dbReference>
<evidence type="ECO:0008006" key="3">
    <source>
        <dbReference type="Google" id="ProtNLM"/>
    </source>
</evidence>